<sequence length="494" mass="55509">MRSTLLPLFLTFSAVSFVVRGSSQPLHIVLVVIDDFGWSDVGFHGSKIHTPNMDKLAAEGVILDNYYVQPICSPTRSALLSGRYPIHTGLQHGVIRPAEPYGLPLNLTTLPEMLKKAGYETHIVEKWHLGFYEWPYTPTYRGFDSFYGFYTGSEDHFNHEKYGILDLHDNKEPVKDKGGLYSARLFAKQAQKVILSHNASSPMFLYLPFQNVHGPTQAPQEYVDKYQFIDQKTRREYAAMVDIVDEAIGNVTQTLEQSGLWNDTLLIVTTDNGGIPPAGGYNWPLRGHKGSLWEGGLRGVGFVHGKMLKKTGVKCAELLHVTDWYPTLLYLAGLTEGDSTVPPLDGFNIWQTISEGAPSPRTEILHNIDLAPSNNNLRDIEGGYDGIAIRVNDMKLLMNVPNLTWYKPPELSPGYQQIDQNLSEPSMIKVALYNITADPTEHIDLSKELPNEVEKLQERVQYYMKGVVPSLKKPADEMATKVAKEKGYWGPWRT</sequence>
<dbReference type="CDD" id="cd16029">
    <property type="entry name" value="4-S"/>
    <property type="match status" value="1"/>
</dbReference>
<evidence type="ECO:0000256" key="3">
    <source>
        <dbReference type="ARBA" id="ARBA00022723"/>
    </source>
</evidence>
<dbReference type="Pfam" id="PF00884">
    <property type="entry name" value="Sulfatase"/>
    <property type="match status" value="1"/>
</dbReference>
<evidence type="ECO:0000313" key="9">
    <source>
        <dbReference type="Proteomes" id="UP001159428"/>
    </source>
</evidence>
<dbReference type="Proteomes" id="UP001159428">
    <property type="component" value="Unassembled WGS sequence"/>
</dbReference>
<dbReference type="AlphaFoldDB" id="A0AAU9W080"/>
<dbReference type="InterPro" id="IPR000917">
    <property type="entry name" value="Sulfatase_N"/>
</dbReference>
<evidence type="ECO:0000313" key="8">
    <source>
        <dbReference type="EMBL" id="CAH3039491.1"/>
    </source>
</evidence>
<comment type="caution">
    <text evidence="8">The sequence shown here is derived from an EMBL/GenBank/DDBJ whole genome shotgun (WGS) entry which is preliminary data.</text>
</comment>
<dbReference type="InterPro" id="IPR017850">
    <property type="entry name" value="Alkaline_phosphatase_core_sf"/>
</dbReference>
<evidence type="ECO:0000256" key="1">
    <source>
        <dbReference type="ARBA" id="ARBA00001913"/>
    </source>
</evidence>
<organism evidence="8 9">
    <name type="scientific">Pocillopora meandrina</name>
    <dbReference type="NCBI Taxonomy" id="46732"/>
    <lineage>
        <taxon>Eukaryota</taxon>
        <taxon>Metazoa</taxon>
        <taxon>Cnidaria</taxon>
        <taxon>Anthozoa</taxon>
        <taxon>Hexacorallia</taxon>
        <taxon>Scleractinia</taxon>
        <taxon>Astrocoeniina</taxon>
        <taxon>Pocilloporidae</taxon>
        <taxon>Pocillopora</taxon>
    </lineage>
</organism>
<evidence type="ECO:0000256" key="6">
    <source>
        <dbReference type="SAM" id="SignalP"/>
    </source>
</evidence>
<dbReference type="InterPro" id="IPR047115">
    <property type="entry name" value="ARSB"/>
</dbReference>
<evidence type="ECO:0000259" key="7">
    <source>
        <dbReference type="Pfam" id="PF00884"/>
    </source>
</evidence>
<dbReference type="SUPFAM" id="SSF53649">
    <property type="entry name" value="Alkaline phosphatase-like"/>
    <property type="match status" value="1"/>
</dbReference>
<keyword evidence="3" id="KW-0479">Metal-binding</keyword>
<keyword evidence="5" id="KW-0325">Glycoprotein</keyword>
<dbReference type="GO" id="GO:0008484">
    <property type="term" value="F:sulfuric ester hydrolase activity"/>
    <property type="evidence" value="ECO:0007669"/>
    <property type="project" value="InterPro"/>
</dbReference>
<dbReference type="GO" id="GO:0046872">
    <property type="term" value="F:metal ion binding"/>
    <property type="evidence" value="ECO:0007669"/>
    <property type="project" value="UniProtKB-KW"/>
</dbReference>
<gene>
    <name evidence="8" type="ORF">PMEA_00026164</name>
</gene>
<dbReference type="EMBL" id="CALNXJ010000005">
    <property type="protein sequence ID" value="CAH3039491.1"/>
    <property type="molecule type" value="Genomic_DNA"/>
</dbReference>
<reference evidence="8 9" key="1">
    <citation type="submission" date="2022-05" db="EMBL/GenBank/DDBJ databases">
        <authorList>
            <consortium name="Genoscope - CEA"/>
            <person name="William W."/>
        </authorList>
    </citation>
    <scope>NUCLEOTIDE SEQUENCE [LARGE SCALE GENOMIC DNA]</scope>
</reference>
<keyword evidence="9" id="KW-1185">Reference proteome</keyword>
<evidence type="ECO:0000256" key="4">
    <source>
        <dbReference type="ARBA" id="ARBA00022837"/>
    </source>
</evidence>
<feature type="chain" id="PRO_5043852172" description="Sulfatase N-terminal domain-containing protein" evidence="6">
    <location>
        <begin position="22"/>
        <end position="494"/>
    </location>
</feature>
<protein>
    <recommendedName>
        <fullName evidence="7">Sulfatase N-terminal domain-containing protein</fullName>
    </recommendedName>
</protein>
<comment type="cofactor">
    <cofactor evidence="1">
        <name>Ca(2+)</name>
        <dbReference type="ChEBI" id="CHEBI:29108"/>
    </cofactor>
</comment>
<name>A0AAU9W080_9CNID</name>
<feature type="signal peptide" evidence="6">
    <location>
        <begin position="1"/>
        <end position="21"/>
    </location>
</feature>
<dbReference type="PANTHER" id="PTHR10342:SF274">
    <property type="entry name" value="ARYLSULFATASE B"/>
    <property type="match status" value="1"/>
</dbReference>
<accession>A0AAU9W080</accession>
<evidence type="ECO:0000256" key="5">
    <source>
        <dbReference type="ARBA" id="ARBA00023180"/>
    </source>
</evidence>
<dbReference type="PANTHER" id="PTHR10342">
    <property type="entry name" value="ARYLSULFATASE"/>
    <property type="match status" value="1"/>
</dbReference>
<keyword evidence="6" id="KW-0732">Signal</keyword>
<evidence type="ECO:0000256" key="2">
    <source>
        <dbReference type="ARBA" id="ARBA00008779"/>
    </source>
</evidence>
<dbReference type="Gene3D" id="3.30.1120.10">
    <property type="match status" value="1"/>
</dbReference>
<dbReference type="Gene3D" id="3.40.720.10">
    <property type="entry name" value="Alkaline Phosphatase, subunit A"/>
    <property type="match status" value="1"/>
</dbReference>
<feature type="domain" description="Sulfatase N-terminal" evidence="7">
    <location>
        <begin position="27"/>
        <end position="333"/>
    </location>
</feature>
<keyword evidence="4" id="KW-0106">Calcium</keyword>
<comment type="similarity">
    <text evidence="2">Belongs to the sulfatase family.</text>
</comment>
<proteinExistence type="inferred from homology"/>